<name>A0A1Z1MK34_SPYFI</name>
<dbReference type="EMBL" id="MF101441">
    <property type="protein sequence ID" value="ARW66185.1"/>
    <property type="molecule type" value="Genomic_DNA"/>
</dbReference>
<geneLocation type="chloroplast" evidence="2"/>
<accession>A0A1Z1MK34</accession>
<sequence>MFCYFNFNIQWQFLPWHKINARLIMLQNRIRKASKNSNKSELNIIQNYLLNSLEARLLAVDEIINSMNNFSSKKNMKYILSNKDKWTIFNCIYNSLSFNDKDNKYINKLTKILVSKVKQRLIYFCLEPEWEPRIDSNNWLIKAINKSLVIEKNNCISLNIKILHQFKICMNCKYINDFLLIKKINSIPCINKAILKWIKFSSLRFCFTQSSFDINFYNKSLNTNFEWYNKLLNLILKILYIDCQWSMFTYDIFSINIKTYLKHHIKYLDNVNQFFFLQTSNQGNIFYNYKAISMNFSHDICKLFNLNYSRYIYYKKQYRKFNIFKGFSQYLLKSINFILYHRNKVNKLITNNYFRVDHLFQQINNLILDYWKFRKTILCFYCNAISLNALNAAITYWCIKQKKDLINIMPKIYIDIAYLNTVFFKKNLIYNYHNIMLMH</sequence>
<gene>
    <name evidence="2" type="primary">ConsOrf5</name>
</gene>
<evidence type="ECO:0000259" key="1">
    <source>
        <dbReference type="Pfam" id="PF13655"/>
    </source>
</evidence>
<evidence type="ECO:0000313" key="2">
    <source>
        <dbReference type="EMBL" id="ARW66185.1"/>
    </source>
</evidence>
<keyword evidence="2" id="KW-0150">Chloroplast</keyword>
<keyword evidence="2" id="KW-0934">Plastid</keyword>
<reference evidence="2" key="1">
    <citation type="journal article" date="2017" name="J. Phycol.">
        <title>Analysis of chloroplast genomes and a supermatrix inform reclassification of the Rhodomelaceae (Rhodophyta).</title>
        <authorList>
            <person name="Diaz-Tapia P."/>
            <person name="Maggs C.A."/>
            <person name="West J.A."/>
            <person name="Verbruggen H."/>
        </authorList>
    </citation>
    <scope>NUCLEOTIDE SEQUENCE</scope>
    <source>
        <strain evidence="2">PD1020</strain>
    </source>
</reference>
<dbReference type="RefSeq" id="YP_009396999.1">
    <property type="nucleotide sequence ID" value="NC_035285.1"/>
</dbReference>
<dbReference type="AlphaFoldDB" id="A0A1Z1MK34"/>
<protein>
    <recommendedName>
        <fullName evidence="1">Reverse transcriptase N-terminal domain-containing protein</fullName>
    </recommendedName>
</protein>
<dbReference type="GeneID" id="33359292"/>
<proteinExistence type="predicted"/>
<dbReference type="InterPro" id="IPR025960">
    <property type="entry name" value="RVT_N"/>
</dbReference>
<dbReference type="Pfam" id="PF13655">
    <property type="entry name" value="RVT_N"/>
    <property type="match status" value="1"/>
</dbReference>
<organism evidence="2">
    <name type="scientific">Spyridia filamentosa</name>
    <name type="common">Red alga</name>
    <name type="synonym">Fucus filamentosus</name>
    <dbReference type="NCBI Taxonomy" id="196632"/>
    <lineage>
        <taxon>Eukaryota</taxon>
        <taxon>Rhodophyta</taxon>
        <taxon>Florideophyceae</taxon>
        <taxon>Rhodymeniophycidae</taxon>
        <taxon>Ceramiales</taxon>
        <taxon>Spyridiaceae</taxon>
        <taxon>Spyridia</taxon>
    </lineage>
</organism>
<feature type="domain" description="Reverse transcriptase N-terminal" evidence="1">
    <location>
        <begin position="11"/>
        <end position="65"/>
    </location>
</feature>